<dbReference type="EMBL" id="JAUKTV010000001">
    <property type="protein sequence ID" value="KAK0747830.1"/>
    <property type="molecule type" value="Genomic_DNA"/>
</dbReference>
<sequence>MSTDTRQPRQLGRRRSSALRSPALNRAQQPPRRRSSAIRRNIETFNRNRAHNVRRGSEPVPPTPRRMRTRSMANEDIEEDLADIGSTMANIGMDESSETWQPSLVVGSALWLEHEDPTKIEIADRKVLQTRLLAQHYQGVDAFAELYEKAVQERAELDENSEENTMPMHVPCLQANAIARRVRSLRTVLENSTFEPERANIEAAIAGYESGDIPYSDMYTVIWAGRIVDRFPDYESFSNDSRDALLDRYASEYGPGWIWYEPSLSKETDLYSGRPTTQAMAAICLGNRESWRTSRHHKNIGHYRIRMAFKRRQEHVSRGYPYYTSKPTKSSRNQPRTPRSYTRRTRDPDRGNMEVEDEGPKPRMQADPSANPVIFDTLFDTGATNPCLFSDDIPLLGIDKNFYSAQSVIHLATATGTETTPEYELDVALVEPDFAFSTAIKTPDAMSYPLQPPRPMRVSIFSQTSNDFYKSANADPGRLSGLFPIIENYLSSAPGNYKIWLGSSRLEVLGTARMPPEMSFLITNPNTSKSRPAFPDPIALKKYQRQLRDYPPSRAIFETSYTIPSSNLPLTLREDEIAGKGTTIISGPLPPSGPLTIKFDLDTPSATHELAKLEGVSLLKIPSALSPKPQKEKESSSSSSPEATKPPPSPSKRKYAYPVWVNKAVSLSNPPLPKEKKRERRKGSVLERMDKIGASWRQQMLQEPPPTPSPKTLVSASPRLGKMYNKKGEVIGYVEMGGGGGGNDDDAEMTGS</sequence>
<feature type="region of interest" description="Disordered" evidence="1">
    <location>
        <begin position="1"/>
        <end position="68"/>
    </location>
</feature>
<organism evidence="2 3">
    <name type="scientific">Apiosordaria backusii</name>
    <dbReference type="NCBI Taxonomy" id="314023"/>
    <lineage>
        <taxon>Eukaryota</taxon>
        <taxon>Fungi</taxon>
        <taxon>Dikarya</taxon>
        <taxon>Ascomycota</taxon>
        <taxon>Pezizomycotina</taxon>
        <taxon>Sordariomycetes</taxon>
        <taxon>Sordariomycetidae</taxon>
        <taxon>Sordariales</taxon>
        <taxon>Lasiosphaeriaceae</taxon>
        <taxon>Apiosordaria</taxon>
    </lineage>
</organism>
<feature type="compositionally biased region" description="Polar residues" evidence="1">
    <location>
        <begin position="325"/>
        <end position="334"/>
    </location>
</feature>
<evidence type="ECO:0000313" key="2">
    <source>
        <dbReference type="EMBL" id="KAK0747830.1"/>
    </source>
</evidence>
<feature type="region of interest" description="Disordered" evidence="1">
    <location>
        <begin position="320"/>
        <end position="369"/>
    </location>
</feature>
<feature type="compositionally biased region" description="Low complexity" evidence="1">
    <location>
        <begin position="18"/>
        <end position="27"/>
    </location>
</feature>
<evidence type="ECO:0000256" key="1">
    <source>
        <dbReference type="SAM" id="MobiDB-lite"/>
    </source>
</evidence>
<feature type="compositionally biased region" description="Basic and acidic residues" evidence="1">
    <location>
        <begin position="344"/>
        <end position="361"/>
    </location>
</feature>
<feature type="compositionally biased region" description="Basic and acidic residues" evidence="1">
    <location>
        <begin position="682"/>
        <end position="691"/>
    </location>
</feature>
<evidence type="ECO:0000313" key="3">
    <source>
        <dbReference type="Proteomes" id="UP001172159"/>
    </source>
</evidence>
<keyword evidence="3" id="KW-1185">Reference proteome</keyword>
<protein>
    <submittedName>
        <fullName evidence="2">Uncharacterized protein</fullName>
    </submittedName>
</protein>
<feature type="region of interest" description="Disordered" evidence="1">
    <location>
        <begin position="666"/>
        <end position="720"/>
    </location>
</feature>
<accession>A0AA40EYD5</accession>
<feature type="region of interest" description="Disordered" evidence="1">
    <location>
        <begin position="623"/>
        <end position="654"/>
    </location>
</feature>
<proteinExistence type="predicted"/>
<dbReference type="AlphaFoldDB" id="A0AA40EYD5"/>
<reference evidence="2" key="1">
    <citation type="submission" date="2023-06" db="EMBL/GenBank/DDBJ databases">
        <title>Genome-scale phylogeny and comparative genomics of the fungal order Sordariales.</title>
        <authorList>
            <consortium name="Lawrence Berkeley National Laboratory"/>
            <person name="Hensen N."/>
            <person name="Bonometti L."/>
            <person name="Westerberg I."/>
            <person name="Brannstrom I.O."/>
            <person name="Guillou S."/>
            <person name="Cros-Aarteil S."/>
            <person name="Calhoun S."/>
            <person name="Haridas S."/>
            <person name="Kuo A."/>
            <person name="Mondo S."/>
            <person name="Pangilinan J."/>
            <person name="Riley R."/>
            <person name="Labutti K."/>
            <person name="Andreopoulos B."/>
            <person name="Lipzen A."/>
            <person name="Chen C."/>
            <person name="Yanf M."/>
            <person name="Daum C."/>
            <person name="Ng V."/>
            <person name="Clum A."/>
            <person name="Steindorff A."/>
            <person name="Ohm R."/>
            <person name="Martin F."/>
            <person name="Silar P."/>
            <person name="Natvig D."/>
            <person name="Lalanne C."/>
            <person name="Gautier V."/>
            <person name="Ament-Velasquez S.L."/>
            <person name="Kruys A."/>
            <person name="Hutchinson M.I."/>
            <person name="Powell A.J."/>
            <person name="Barry K."/>
            <person name="Miller A.N."/>
            <person name="Grigoriev I.V."/>
            <person name="Debuchy R."/>
            <person name="Gladieux P."/>
            <person name="Thoren M.H."/>
            <person name="Johannesson H."/>
        </authorList>
    </citation>
    <scope>NUCLEOTIDE SEQUENCE</scope>
    <source>
        <strain evidence="2">CBS 540.89</strain>
    </source>
</reference>
<name>A0AA40EYD5_9PEZI</name>
<dbReference type="Proteomes" id="UP001172159">
    <property type="component" value="Unassembled WGS sequence"/>
</dbReference>
<gene>
    <name evidence="2" type="ORF">B0T21DRAFT_406406</name>
</gene>
<comment type="caution">
    <text evidence="2">The sequence shown here is derived from an EMBL/GenBank/DDBJ whole genome shotgun (WGS) entry which is preliminary data.</text>
</comment>